<evidence type="ECO:0000256" key="8">
    <source>
        <dbReference type="ARBA" id="ARBA00022989"/>
    </source>
</evidence>
<evidence type="ECO:0000313" key="15">
    <source>
        <dbReference type="EMBL" id="CAI3999625.1"/>
    </source>
</evidence>
<dbReference type="PRINTS" id="PR00169">
    <property type="entry name" value="KCHANNEL"/>
</dbReference>
<dbReference type="PANTHER" id="PTHR11537:SF254">
    <property type="entry name" value="POTASSIUM VOLTAGE-GATED CHANNEL PROTEIN SHAB"/>
    <property type="match status" value="1"/>
</dbReference>
<evidence type="ECO:0000256" key="11">
    <source>
        <dbReference type="ARBA" id="ARBA00023303"/>
    </source>
</evidence>
<evidence type="ECO:0000256" key="1">
    <source>
        <dbReference type="ARBA" id="ARBA00004141"/>
    </source>
</evidence>
<keyword evidence="5" id="KW-0631">Potassium channel</keyword>
<dbReference type="EMBL" id="CAMXCT020002661">
    <property type="protein sequence ID" value="CAL1153000.1"/>
    <property type="molecule type" value="Genomic_DNA"/>
</dbReference>
<evidence type="ECO:0000256" key="10">
    <source>
        <dbReference type="ARBA" id="ARBA00023136"/>
    </source>
</evidence>
<feature type="domain" description="Ion transport" evidence="14">
    <location>
        <begin position="6"/>
        <end position="226"/>
    </location>
</feature>
<feature type="transmembrane region" description="Helical" evidence="13">
    <location>
        <begin position="88"/>
        <end position="113"/>
    </location>
</feature>
<dbReference type="InterPro" id="IPR028325">
    <property type="entry name" value="VG_K_chnl"/>
</dbReference>
<comment type="subcellular location">
    <subcellularLocation>
        <location evidence="1">Membrane</location>
        <topology evidence="1">Multi-pass membrane protein</topology>
    </subcellularLocation>
</comment>
<evidence type="ECO:0000256" key="12">
    <source>
        <dbReference type="SAM" id="MobiDB-lite"/>
    </source>
</evidence>
<evidence type="ECO:0000256" key="5">
    <source>
        <dbReference type="ARBA" id="ARBA00022826"/>
    </source>
</evidence>
<dbReference type="Gene3D" id="1.10.287.70">
    <property type="match status" value="1"/>
</dbReference>
<name>A0A9P1CY82_9DINO</name>
<evidence type="ECO:0000313" key="16">
    <source>
        <dbReference type="EMBL" id="CAL4786937.1"/>
    </source>
</evidence>
<protein>
    <submittedName>
        <fullName evidence="16">Potassium voltage-gated channel subfamily B member 2</fullName>
    </submittedName>
</protein>
<evidence type="ECO:0000256" key="3">
    <source>
        <dbReference type="ARBA" id="ARBA00022538"/>
    </source>
</evidence>
<comment type="caution">
    <text evidence="15">The sequence shown here is derived from an EMBL/GenBank/DDBJ whole genome shotgun (WGS) entry which is preliminary data.</text>
</comment>
<feature type="region of interest" description="Disordered" evidence="12">
    <location>
        <begin position="325"/>
        <end position="382"/>
    </location>
</feature>
<keyword evidence="8 13" id="KW-1133">Transmembrane helix</keyword>
<dbReference type="Pfam" id="PF00520">
    <property type="entry name" value="Ion_trans"/>
    <property type="match status" value="1"/>
</dbReference>
<dbReference type="EMBL" id="CAMXCT030002661">
    <property type="protein sequence ID" value="CAL4786937.1"/>
    <property type="molecule type" value="Genomic_DNA"/>
</dbReference>
<evidence type="ECO:0000256" key="6">
    <source>
        <dbReference type="ARBA" id="ARBA00022882"/>
    </source>
</evidence>
<reference evidence="16 17" key="2">
    <citation type="submission" date="2024-05" db="EMBL/GenBank/DDBJ databases">
        <authorList>
            <person name="Chen Y."/>
            <person name="Shah S."/>
            <person name="Dougan E. K."/>
            <person name="Thang M."/>
            <person name="Chan C."/>
        </authorList>
    </citation>
    <scope>NUCLEOTIDE SEQUENCE [LARGE SCALE GENOMIC DNA]</scope>
</reference>
<keyword evidence="2" id="KW-0813">Transport</keyword>
<dbReference type="OrthoDB" id="440928at2759"/>
<evidence type="ECO:0000256" key="9">
    <source>
        <dbReference type="ARBA" id="ARBA00023065"/>
    </source>
</evidence>
<dbReference type="Proteomes" id="UP001152797">
    <property type="component" value="Unassembled WGS sequence"/>
</dbReference>
<keyword evidence="9" id="KW-0406">Ion transport</keyword>
<evidence type="ECO:0000256" key="2">
    <source>
        <dbReference type="ARBA" id="ARBA00022448"/>
    </source>
</evidence>
<dbReference type="GO" id="GO:0005249">
    <property type="term" value="F:voltage-gated potassium channel activity"/>
    <property type="evidence" value="ECO:0007669"/>
    <property type="project" value="InterPro"/>
</dbReference>
<feature type="transmembrane region" description="Helical" evidence="13">
    <location>
        <begin position="12"/>
        <end position="33"/>
    </location>
</feature>
<evidence type="ECO:0000259" key="14">
    <source>
        <dbReference type="Pfam" id="PF00520"/>
    </source>
</evidence>
<evidence type="ECO:0000256" key="7">
    <source>
        <dbReference type="ARBA" id="ARBA00022958"/>
    </source>
</evidence>
<reference evidence="15" key="1">
    <citation type="submission" date="2022-10" db="EMBL/GenBank/DDBJ databases">
        <authorList>
            <person name="Chen Y."/>
            <person name="Dougan E. K."/>
            <person name="Chan C."/>
            <person name="Rhodes N."/>
            <person name="Thang M."/>
        </authorList>
    </citation>
    <scope>NUCLEOTIDE SEQUENCE</scope>
</reference>
<dbReference type="SUPFAM" id="SSF81324">
    <property type="entry name" value="Voltage-gated potassium channels"/>
    <property type="match status" value="1"/>
</dbReference>
<sequence length="382" mass="42518">MASEGFFTVVFMAEYIVRLLVCDVAGVSPWTFIRTPMNVVDVVAILPFFVILALNNVGKAIGFIRAVRLVRLFRIFKLGRYSTGLKMMMVALSNSGQALSVLVFFLGIGSVLFSSVVYHVEKLYCPDQGDFNSTQLAIYKEECSDKLKRISQFGLCCSENNVSLEFPSILSTFWWAIVTMSTVGYGDVIPQTPGGKLAGAVTMCSGILLFALPIALIGSRFQEAYNLAVSRGSPSLQVRKRSKDRDEPPFKIMSTRLRLLRFSNTSMTRMAKELSKELEEASDMHRDIRMFERTEKELQKKVLLNGITMVNRLQHYVDAARVPHHQTSGAADSGGGAARVEQHRPSIILPHQPDPPEREEEVESPARLPKMVSFNTAPRQGG</sequence>
<keyword evidence="10 13" id="KW-0472">Membrane</keyword>
<evidence type="ECO:0000256" key="13">
    <source>
        <dbReference type="SAM" id="Phobius"/>
    </source>
</evidence>
<dbReference type="EMBL" id="CAMXCT010002661">
    <property type="protein sequence ID" value="CAI3999625.1"/>
    <property type="molecule type" value="Genomic_DNA"/>
</dbReference>
<gene>
    <name evidence="15" type="ORF">C1SCF055_LOCUS25809</name>
</gene>
<feature type="transmembrane region" description="Helical" evidence="13">
    <location>
        <begin position="45"/>
        <end position="67"/>
    </location>
</feature>
<keyword evidence="17" id="KW-1185">Reference proteome</keyword>
<keyword evidence="4 13" id="KW-0812">Transmembrane</keyword>
<dbReference type="GO" id="GO:0008076">
    <property type="term" value="C:voltage-gated potassium channel complex"/>
    <property type="evidence" value="ECO:0007669"/>
    <property type="project" value="InterPro"/>
</dbReference>
<dbReference type="InterPro" id="IPR005821">
    <property type="entry name" value="Ion_trans_dom"/>
</dbReference>
<dbReference type="InterPro" id="IPR027359">
    <property type="entry name" value="Volt_channel_dom_sf"/>
</dbReference>
<dbReference type="Gene3D" id="1.20.120.350">
    <property type="entry name" value="Voltage-gated potassium channels. Chain C"/>
    <property type="match status" value="1"/>
</dbReference>
<accession>A0A9P1CY82</accession>
<dbReference type="PANTHER" id="PTHR11537">
    <property type="entry name" value="VOLTAGE-GATED POTASSIUM CHANNEL"/>
    <property type="match status" value="1"/>
</dbReference>
<dbReference type="AlphaFoldDB" id="A0A9P1CY82"/>
<keyword evidence="3" id="KW-0633">Potassium transport</keyword>
<organism evidence="15">
    <name type="scientific">Cladocopium goreaui</name>
    <dbReference type="NCBI Taxonomy" id="2562237"/>
    <lineage>
        <taxon>Eukaryota</taxon>
        <taxon>Sar</taxon>
        <taxon>Alveolata</taxon>
        <taxon>Dinophyceae</taxon>
        <taxon>Suessiales</taxon>
        <taxon>Symbiodiniaceae</taxon>
        <taxon>Cladocopium</taxon>
    </lineage>
</organism>
<feature type="compositionally biased region" description="Polar residues" evidence="12">
    <location>
        <begin position="373"/>
        <end position="382"/>
    </location>
</feature>
<keyword evidence="6" id="KW-0851">Voltage-gated channel</keyword>
<proteinExistence type="predicted"/>
<keyword evidence="11" id="KW-0407">Ion channel</keyword>
<feature type="transmembrane region" description="Helical" evidence="13">
    <location>
        <begin position="197"/>
        <end position="217"/>
    </location>
</feature>
<keyword evidence="7" id="KW-0630">Potassium</keyword>
<dbReference type="GO" id="GO:0001508">
    <property type="term" value="P:action potential"/>
    <property type="evidence" value="ECO:0007669"/>
    <property type="project" value="TreeGrafter"/>
</dbReference>
<evidence type="ECO:0000256" key="4">
    <source>
        <dbReference type="ARBA" id="ARBA00022692"/>
    </source>
</evidence>
<evidence type="ECO:0000313" key="17">
    <source>
        <dbReference type="Proteomes" id="UP001152797"/>
    </source>
</evidence>